<dbReference type="SUPFAM" id="SSF52091">
    <property type="entry name" value="SpoIIaa-like"/>
    <property type="match status" value="1"/>
</dbReference>
<dbReference type="InterPro" id="IPR036513">
    <property type="entry name" value="STAS_dom_sf"/>
</dbReference>
<gene>
    <name evidence="2" type="ORF">SE37_08640</name>
</gene>
<dbReference type="Pfam" id="PF13466">
    <property type="entry name" value="STAS_2"/>
    <property type="match status" value="1"/>
</dbReference>
<evidence type="ECO:0000259" key="1">
    <source>
        <dbReference type="PROSITE" id="PS50801"/>
    </source>
</evidence>
<dbReference type="EMBL" id="JXBL01000001">
    <property type="protein sequence ID" value="KIE42690.1"/>
    <property type="molecule type" value="Genomic_DNA"/>
</dbReference>
<name>A0A0C1U4J5_9BACT</name>
<feature type="domain" description="STAS" evidence="1">
    <location>
        <begin position="19"/>
        <end position="104"/>
    </location>
</feature>
<dbReference type="RefSeq" id="WP_039645488.1">
    <property type="nucleotide sequence ID" value="NZ_JXBL01000001.1"/>
</dbReference>
<accession>A0A0C1U4J5</accession>
<sequence length="120" mass="12658">MNGLTIKRRQGGDSGERCILCIGGDLTIPFAGEFRGALLEALDQAASVEVDVSGVSTVDITGLQLLCSAHRAACTRQKGFFLTGRDNPVFVESVGLAGFERHVGCSRDAGKNCIWIGGDE</sequence>
<protein>
    <submittedName>
        <fullName evidence="2">Sulfate transporter</fullName>
    </submittedName>
</protein>
<dbReference type="Proteomes" id="UP000031433">
    <property type="component" value="Unassembled WGS sequence"/>
</dbReference>
<dbReference type="AlphaFoldDB" id="A0A0C1U4J5"/>
<evidence type="ECO:0000313" key="3">
    <source>
        <dbReference type="Proteomes" id="UP000031433"/>
    </source>
</evidence>
<dbReference type="InterPro" id="IPR002645">
    <property type="entry name" value="STAS_dom"/>
</dbReference>
<dbReference type="PROSITE" id="PS50801">
    <property type="entry name" value="STAS"/>
    <property type="match status" value="1"/>
</dbReference>
<comment type="caution">
    <text evidence="2">The sequence shown here is derived from an EMBL/GenBank/DDBJ whole genome shotgun (WGS) entry which is preliminary data.</text>
</comment>
<keyword evidence="3" id="KW-1185">Reference proteome</keyword>
<dbReference type="InterPro" id="IPR052746">
    <property type="entry name" value="MlaB_ABC_Transporter"/>
</dbReference>
<proteinExistence type="predicted"/>
<dbReference type="InterPro" id="IPR058548">
    <property type="entry name" value="MlaB-like_STAS"/>
</dbReference>
<dbReference type="CDD" id="cd07043">
    <property type="entry name" value="STAS_anti-anti-sigma_factors"/>
    <property type="match status" value="1"/>
</dbReference>
<evidence type="ECO:0000313" key="2">
    <source>
        <dbReference type="EMBL" id="KIE42690.1"/>
    </source>
</evidence>
<dbReference type="PANTHER" id="PTHR35849:SF2">
    <property type="entry name" value="BLR2341 PROTEIN"/>
    <property type="match status" value="1"/>
</dbReference>
<reference evidence="2 3" key="1">
    <citation type="submission" date="2015-01" db="EMBL/GenBank/DDBJ databases">
        <title>Genome sequence of the anaerobic bacterium Geobacter soli GSS01, a dissimilatory Fe(III) reducer from soil.</title>
        <authorList>
            <person name="Yang G."/>
            <person name="Zhou S."/>
        </authorList>
    </citation>
    <scope>NUCLEOTIDE SEQUENCE [LARGE SCALE GENOMIC DNA]</scope>
    <source>
        <strain evidence="2 3">GSS01</strain>
    </source>
</reference>
<dbReference type="Gene3D" id="3.30.750.24">
    <property type="entry name" value="STAS domain"/>
    <property type="match status" value="1"/>
</dbReference>
<organism evidence="2 3">
    <name type="scientific">Geobacter soli</name>
    <dbReference type="NCBI Taxonomy" id="1510391"/>
    <lineage>
        <taxon>Bacteria</taxon>
        <taxon>Pseudomonadati</taxon>
        <taxon>Thermodesulfobacteriota</taxon>
        <taxon>Desulfuromonadia</taxon>
        <taxon>Geobacterales</taxon>
        <taxon>Geobacteraceae</taxon>
        <taxon>Geobacter</taxon>
    </lineage>
</organism>
<dbReference type="PANTHER" id="PTHR35849">
    <property type="entry name" value="BLR2341 PROTEIN"/>
    <property type="match status" value="1"/>
</dbReference>